<reference evidence="1 2" key="1">
    <citation type="submission" date="2019-05" db="EMBL/GenBank/DDBJ databases">
        <title>Mikania micrantha, genome provides insights into the molecular mechanism of rapid growth.</title>
        <authorList>
            <person name="Liu B."/>
        </authorList>
    </citation>
    <scope>NUCLEOTIDE SEQUENCE [LARGE SCALE GENOMIC DNA]</scope>
    <source>
        <strain evidence="1">NLD-2019</strain>
        <tissue evidence="1">Leaf</tissue>
    </source>
</reference>
<evidence type="ECO:0000313" key="1">
    <source>
        <dbReference type="EMBL" id="KAD3068436.1"/>
    </source>
</evidence>
<dbReference type="AlphaFoldDB" id="A0A5N6M4E5"/>
<name>A0A5N6M4E5_9ASTR</name>
<sequence length="66" mass="7417">MEDVSVLAPLILESFGVEVRPVESRLDRTTVELWWSSESEDEYPIPIGRYKVLGISGLHDNSTVKA</sequence>
<keyword evidence="2" id="KW-1185">Reference proteome</keyword>
<dbReference type="EMBL" id="SZYD01000017">
    <property type="protein sequence ID" value="KAD3068436.1"/>
    <property type="molecule type" value="Genomic_DNA"/>
</dbReference>
<evidence type="ECO:0000313" key="2">
    <source>
        <dbReference type="Proteomes" id="UP000326396"/>
    </source>
</evidence>
<accession>A0A5N6M4E5</accession>
<proteinExistence type="predicted"/>
<protein>
    <submittedName>
        <fullName evidence="1">Uncharacterized protein</fullName>
    </submittedName>
</protein>
<dbReference type="Proteomes" id="UP000326396">
    <property type="component" value="Linkage Group LG7"/>
</dbReference>
<organism evidence="1 2">
    <name type="scientific">Mikania micrantha</name>
    <name type="common">bitter vine</name>
    <dbReference type="NCBI Taxonomy" id="192012"/>
    <lineage>
        <taxon>Eukaryota</taxon>
        <taxon>Viridiplantae</taxon>
        <taxon>Streptophyta</taxon>
        <taxon>Embryophyta</taxon>
        <taxon>Tracheophyta</taxon>
        <taxon>Spermatophyta</taxon>
        <taxon>Magnoliopsida</taxon>
        <taxon>eudicotyledons</taxon>
        <taxon>Gunneridae</taxon>
        <taxon>Pentapetalae</taxon>
        <taxon>asterids</taxon>
        <taxon>campanulids</taxon>
        <taxon>Asterales</taxon>
        <taxon>Asteraceae</taxon>
        <taxon>Asteroideae</taxon>
        <taxon>Heliantheae alliance</taxon>
        <taxon>Eupatorieae</taxon>
        <taxon>Mikania</taxon>
    </lineage>
</organism>
<gene>
    <name evidence="1" type="ORF">E3N88_36316</name>
</gene>
<comment type="caution">
    <text evidence="1">The sequence shown here is derived from an EMBL/GenBank/DDBJ whole genome shotgun (WGS) entry which is preliminary data.</text>
</comment>